<dbReference type="OrthoDB" id="414075at2759"/>
<dbReference type="Gene3D" id="3.30.420.10">
    <property type="entry name" value="Ribonuclease H-like superfamily/Ribonuclease H"/>
    <property type="match status" value="1"/>
</dbReference>
<dbReference type="GO" id="GO:0003676">
    <property type="term" value="F:nucleic acid binding"/>
    <property type="evidence" value="ECO:0007669"/>
    <property type="project" value="InterPro"/>
</dbReference>
<feature type="region of interest" description="Disordered" evidence="1">
    <location>
        <begin position="321"/>
        <end position="342"/>
    </location>
</feature>
<dbReference type="InterPro" id="IPR036397">
    <property type="entry name" value="RNaseH_sf"/>
</dbReference>
<dbReference type="SUPFAM" id="SSF53098">
    <property type="entry name" value="Ribonuclease H-like"/>
    <property type="match status" value="1"/>
</dbReference>
<keyword evidence="3" id="KW-1185">Reference proteome</keyword>
<evidence type="ECO:0000256" key="1">
    <source>
        <dbReference type="SAM" id="MobiDB-lite"/>
    </source>
</evidence>
<protein>
    <submittedName>
        <fullName evidence="2">Uncharacterized protein</fullName>
    </submittedName>
</protein>
<feature type="compositionally biased region" description="Basic and acidic residues" evidence="1">
    <location>
        <begin position="324"/>
        <end position="335"/>
    </location>
</feature>
<name>A0A1W0XEG2_HYPEX</name>
<reference evidence="3" key="1">
    <citation type="submission" date="2017-01" db="EMBL/GenBank/DDBJ databases">
        <title>Comparative genomics of anhydrobiosis in the tardigrade Hypsibius dujardini.</title>
        <authorList>
            <person name="Yoshida Y."/>
            <person name="Koutsovoulos G."/>
            <person name="Laetsch D."/>
            <person name="Stevens L."/>
            <person name="Kumar S."/>
            <person name="Horikawa D."/>
            <person name="Ishino K."/>
            <person name="Komine S."/>
            <person name="Tomita M."/>
            <person name="Blaxter M."/>
            <person name="Arakawa K."/>
        </authorList>
    </citation>
    <scope>NUCLEOTIDE SEQUENCE [LARGE SCALE GENOMIC DNA]</scope>
    <source>
        <strain evidence="3">Z151</strain>
    </source>
</reference>
<gene>
    <name evidence="2" type="ORF">BV898_00713</name>
</gene>
<dbReference type="InterPro" id="IPR012337">
    <property type="entry name" value="RNaseH-like_sf"/>
</dbReference>
<dbReference type="Proteomes" id="UP000192578">
    <property type="component" value="Unassembled WGS sequence"/>
</dbReference>
<organism evidence="2 3">
    <name type="scientific">Hypsibius exemplaris</name>
    <name type="common">Freshwater tardigrade</name>
    <dbReference type="NCBI Taxonomy" id="2072580"/>
    <lineage>
        <taxon>Eukaryota</taxon>
        <taxon>Metazoa</taxon>
        <taxon>Ecdysozoa</taxon>
        <taxon>Tardigrada</taxon>
        <taxon>Eutardigrada</taxon>
        <taxon>Parachela</taxon>
        <taxon>Hypsibioidea</taxon>
        <taxon>Hypsibiidae</taxon>
        <taxon>Hypsibius</taxon>
    </lineage>
</organism>
<evidence type="ECO:0000313" key="2">
    <source>
        <dbReference type="EMBL" id="OQV25788.1"/>
    </source>
</evidence>
<sequence>MDPSDSSASSSTPIFLAVTRTTLPQYAEQIKNALRRSSAVSLAVHSTVGPTASQWRAGESQQEYYRRLTSLGSDATVFGLGISCAEAFSSGDDEKRRCSIKIRNFHFTFRCAGSGHFSSADVRLMRKLGYDPNYVLQEGAYYCRGAVPAACQGTDVTVLRDILAALCGSTIAHPVVVNCGFLDLILACSALSGVPPAGDGLEELLQNLFHRFPGKIVDLAVKASTQTPVSIAVPVTFPCDEDVKTGDVFALGDPQSVDLKQRRGLNLRHPAALDSFRSLAEFLRRLRGDLSEDSLAAVVDSYGNRVRSVDGPQAVCLQSVPVREPPKSPVREHLKPPTPKRVKKTEEMQETRFKSRVNFQFKRHYKTRKLSSDLLV</sequence>
<evidence type="ECO:0000313" key="3">
    <source>
        <dbReference type="Proteomes" id="UP000192578"/>
    </source>
</evidence>
<dbReference type="AlphaFoldDB" id="A0A1W0XEG2"/>
<accession>A0A1W0XEG2</accession>
<comment type="caution">
    <text evidence="2">The sequence shown here is derived from an EMBL/GenBank/DDBJ whole genome shotgun (WGS) entry which is preliminary data.</text>
</comment>
<dbReference type="EMBL" id="MTYJ01000002">
    <property type="protein sequence ID" value="OQV25788.1"/>
    <property type="molecule type" value="Genomic_DNA"/>
</dbReference>
<proteinExistence type="predicted"/>